<gene>
    <name evidence="1" type="ORF">COO91_00390</name>
</gene>
<sequence>MVLLSDISNVCVICLWVLEVGGGGGGIGGRLRPAAELEFDGDCDCVIYLHIWQLKS</sequence>
<protein>
    <submittedName>
        <fullName evidence="1">Uncharacterized protein</fullName>
    </submittedName>
</protein>
<dbReference type="AlphaFoldDB" id="A0A2K8SH27"/>
<name>A0A2K8SH27_9NOSO</name>
<organism evidence="1 2">
    <name type="scientific">Nostoc flagelliforme CCNUN1</name>
    <dbReference type="NCBI Taxonomy" id="2038116"/>
    <lineage>
        <taxon>Bacteria</taxon>
        <taxon>Bacillati</taxon>
        <taxon>Cyanobacteriota</taxon>
        <taxon>Cyanophyceae</taxon>
        <taxon>Nostocales</taxon>
        <taxon>Nostocaceae</taxon>
        <taxon>Nostoc</taxon>
    </lineage>
</organism>
<accession>A0A2K8SH27</accession>
<reference evidence="1 2" key="1">
    <citation type="submission" date="2017-11" db="EMBL/GenBank/DDBJ databases">
        <title>Complete genome of a free-living desiccation-tolerant cyanobacterium and its photosynthetic adaptation to extreme terrestrial habitat.</title>
        <authorList>
            <person name="Shang J."/>
        </authorList>
    </citation>
    <scope>NUCLEOTIDE SEQUENCE [LARGE SCALE GENOMIC DNA]</scope>
    <source>
        <strain evidence="1 2">CCNUN1</strain>
    </source>
</reference>
<dbReference type="EMBL" id="CP024785">
    <property type="protein sequence ID" value="AUB34563.1"/>
    <property type="molecule type" value="Genomic_DNA"/>
</dbReference>
<proteinExistence type="predicted"/>
<keyword evidence="2" id="KW-1185">Reference proteome</keyword>
<dbReference type="KEGG" id="nfl:COO91_00390"/>
<evidence type="ECO:0000313" key="1">
    <source>
        <dbReference type="EMBL" id="AUB34563.1"/>
    </source>
</evidence>
<dbReference type="Proteomes" id="UP000232003">
    <property type="component" value="Chromosome"/>
</dbReference>
<evidence type="ECO:0000313" key="2">
    <source>
        <dbReference type="Proteomes" id="UP000232003"/>
    </source>
</evidence>